<comment type="caution">
    <text evidence="3">The sequence shown here is derived from an EMBL/GenBank/DDBJ whole genome shotgun (WGS) entry which is preliminary data.</text>
</comment>
<evidence type="ECO:0000256" key="2">
    <source>
        <dbReference type="SAM" id="Phobius"/>
    </source>
</evidence>
<feature type="transmembrane region" description="Helical" evidence="2">
    <location>
        <begin position="216"/>
        <end position="234"/>
    </location>
</feature>
<sequence length="579" mass="62172">MIGSSRGIVAVAALVALLVIAAGVGGVAAQETENNSSSANATTTGPYDLEELKTWGVRASENAPASVRRYGDGQLWLRYAPASIAGNPNDPNTYRYLSKGTTIKRSEVYLGGIVGWGANEELDVTVVYWSEGTRRIEDEDGNVQTVPTAVDQTVDETTVTLSGSYDEATIELRPSYDEARHVTVFAEGDGGEATWRFDVHTSQTAEPVNVDTAGDLAMWAVGFLVLTLVLTLALMKIAHRFHERAGKGPGYPIWLYLAAVIPVGFITVVAGYRQVLDQIAEAPWILIPVVALFATVAAISWWGDDTERVGVIHLDLTAPSANEDGTGEIPVNVRTYETAKVGGVRGLVVNGITPYLARARGAIPELSLYCMGEERTEDPSLRFDGGTGVFDTIYFADPFDEDPISIEREGWSLSHLYNAPDLDEGASTVDRLAAQLSAVAWEKILPAIGIVLTGWVLGSLLVSNGILGALVGLLPAFMWAGRPVKGNAEWNVAPASFGSVVLALINSAEELDEVADRDYFKQRYQEELGKNVAERKKVKEETELGKFDEVMEAIEEGDPGSLSDAIDDRDVSGGASADD</sequence>
<gene>
    <name evidence="3" type="ORF">ACFSBX_19050</name>
</gene>
<keyword evidence="2" id="KW-0472">Membrane</keyword>
<name>A0ABD6CSF2_9EURY</name>
<accession>A0ABD6CSF2</accession>
<keyword evidence="2" id="KW-0812">Transmembrane</keyword>
<proteinExistence type="predicted"/>
<feature type="region of interest" description="Disordered" evidence="1">
    <location>
        <begin position="555"/>
        <end position="579"/>
    </location>
</feature>
<dbReference type="Proteomes" id="UP001597085">
    <property type="component" value="Unassembled WGS sequence"/>
</dbReference>
<organism evidence="3 4">
    <name type="scientific">Halobellus rarus</name>
    <dbReference type="NCBI Taxonomy" id="1126237"/>
    <lineage>
        <taxon>Archaea</taxon>
        <taxon>Methanobacteriati</taxon>
        <taxon>Methanobacteriota</taxon>
        <taxon>Stenosarchaea group</taxon>
        <taxon>Halobacteria</taxon>
        <taxon>Halobacteriales</taxon>
        <taxon>Haloferacaceae</taxon>
        <taxon>Halobellus</taxon>
    </lineage>
</organism>
<keyword evidence="2" id="KW-1133">Transmembrane helix</keyword>
<feature type="transmembrane region" description="Helical" evidence="2">
    <location>
        <begin position="284"/>
        <end position="303"/>
    </location>
</feature>
<dbReference type="AlphaFoldDB" id="A0ABD6CSF2"/>
<evidence type="ECO:0000256" key="1">
    <source>
        <dbReference type="SAM" id="MobiDB-lite"/>
    </source>
</evidence>
<evidence type="ECO:0008006" key="5">
    <source>
        <dbReference type="Google" id="ProtNLM"/>
    </source>
</evidence>
<dbReference type="RefSeq" id="WP_256423031.1">
    <property type="nucleotide sequence ID" value="NZ_JANHDI010000018.1"/>
</dbReference>
<evidence type="ECO:0000313" key="3">
    <source>
        <dbReference type="EMBL" id="MFD1601036.1"/>
    </source>
</evidence>
<evidence type="ECO:0000313" key="4">
    <source>
        <dbReference type="Proteomes" id="UP001597085"/>
    </source>
</evidence>
<dbReference type="EMBL" id="JBHUDK010000029">
    <property type="protein sequence ID" value="MFD1601036.1"/>
    <property type="molecule type" value="Genomic_DNA"/>
</dbReference>
<feature type="transmembrane region" description="Helical" evidence="2">
    <location>
        <begin position="450"/>
        <end position="479"/>
    </location>
</feature>
<feature type="transmembrane region" description="Helical" evidence="2">
    <location>
        <begin position="254"/>
        <end position="272"/>
    </location>
</feature>
<keyword evidence="4" id="KW-1185">Reference proteome</keyword>
<protein>
    <recommendedName>
        <fullName evidence="5">DUF2207 domain-containing protein</fullName>
    </recommendedName>
</protein>
<reference evidence="3 4" key="1">
    <citation type="journal article" date="2019" name="Int. J. Syst. Evol. Microbiol.">
        <title>The Global Catalogue of Microorganisms (GCM) 10K type strain sequencing project: providing services to taxonomists for standard genome sequencing and annotation.</title>
        <authorList>
            <consortium name="The Broad Institute Genomics Platform"/>
            <consortium name="The Broad Institute Genome Sequencing Center for Infectious Disease"/>
            <person name="Wu L."/>
            <person name="Ma J."/>
        </authorList>
    </citation>
    <scope>NUCLEOTIDE SEQUENCE [LARGE SCALE GENOMIC DNA]</scope>
    <source>
        <strain evidence="3 4">CGMCC 1.12121</strain>
    </source>
</reference>